<feature type="transmembrane region" description="Helical" evidence="1">
    <location>
        <begin position="7"/>
        <end position="24"/>
    </location>
</feature>
<name>A0AAV5UEP5_9BILA</name>
<feature type="non-terminal residue" evidence="2">
    <location>
        <position position="69"/>
    </location>
</feature>
<organism evidence="2 3">
    <name type="scientific">Pristionchus entomophagus</name>
    <dbReference type="NCBI Taxonomy" id="358040"/>
    <lineage>
        <taxon>Eukaryota</taxon>
        <taxon>Metazoa</taxon>
        <taxon>Ecdysozoa</taxon>
        <taxon>Nematoda</taxon>
        <taxon>Chromadorea</taxon>
        <taxon>Rhabditida</taxon>
        <taxon>Rhabditina</taxon>
        <taxon>Diplogasteromorpha</taxon>
        <taxon>Diplogasteroidea</taxon>
        <taxon>Neodiplogasteridae</taxon>
        <taxon>Pristionchus</taxon>
    </lineage>
</organism>
<sequence length="69" mass="8158">KFQRDSSTLRFVINVLWILIISYHKRFTLFSIDCRVEHRSWRKDHSCRNEGVSGSNSVERCDNVSILSD</sequence>
<keyword evidence="1" id="KW-0472">Membrane</keyword>
<comment type="caution">
    <text evidence="2">The sequence shown here is derived from an EMBL/GenBank/DDBJ whole genome shotgun (WGS) entry which is preliminary data.</text>
</comment>
<dbReference type="Proteomes" id="UP001432027">
    <property type="component" value="Unassembled WGS sequence"/>
</dbReference>
<evidence type="ECO:0000256" key="1">
    <source>
        <dbReference type="SAM" id="Phobius"/>
    </source>
</evidence>
<keyword evidence="3" id="KW-1185">Reference proteome</keyword>
<keyword evidence="1" id="KW-1133">Transmembrane helix</keyword>
<dbReference type="EMBL" id="BTSX01000006">
    <property type="protein sequence ID" value="GMT04926.1"/>
    <property type="molecule type" value="Genomic_DNA"/>
</dbReference>
<protein>
    <submittedName>
        <fullName evidence="2">Uncharacterized protein</fullName>
    </submittedName>
</protein>
<evidence type="ECO:0000313" key="3">
    <source>
        <dbReference type="Proteomes" id="UP001432027"/>
    </source>
</evidence>
<keyword evidence="1" id="KW-0812">Transmembrane</keyword>
<dbReference type="AlphaFoldDB" id="A0AAV5UEP5"/>
<evidence type="ECO:0000313" key="2">
    <source>
        <dbReference type="EMBL" id="GMT04926.1"/>
    </source>
</evidence>
<reference evidence="2" key="1">
    <citation type="submission" date="2023-10" db="EMBL/GenBank/DDBJ databases">
        <title>Genome assembly of Pristionchus species.</title>
        <authorList>
            <person name="Yoshida K."/>
            <person name="Sommer R.J."/>
        </authorList>
    </citation>
    <scope>NUCLEOTIDE SEQUENCE</scope>
    <source>
        <strain evidence="2">RS0144</strain>
    </source>
</reference>
<gene>
    <name evidence="2" type="ORF">PENTCL1PPCAC_27100</name>
</gene>
<proteinExistence type="predicted"/>
<feature type="non-terminal residue" evidence="2">
    <location>
        <position position="1"/>
    </location>
</feature>
<accession>A0AAV5UEP5</accession>